<accession>A0ABR2GIQ1</accession>
<protein>
    <submittedName>
        <fullName evidence="1">Uncharacterized protein</fullName>
    </submittedName>
</protein>
<dbReference type="Proteomes" id="UP001472677">
    <property type="component" value="Unassembled WGS sequence"/>
</dbReference>
<evidence type="ECO:0000313" key="2">
    <source>
        <dbReference type="Proteomes" id="UP001472677"/>
    </source>
</evidence>
<reference evidence="1 2" key="1">
    <citation type="journal article" date="2024" name="G3 (Bethesda)">
        <title>Genome assembly of Hibiscus sabdariffa L. provides insights into metabolisms of medicinal natural products.</title>
        <authorList>
            <person name="Kim T."/>
        </authorList>
    </citation>
    <scope>NUCLEOTIDE SEQUENCE [LARGE SCALE GENOMIC DNA]</scope>
    <source>
        <strain evidence="1">TK-2024</strain>
        <tissue evidence="1">Old leaves</tissue>
    </source>
</reference>
<evidence type="ECO:0000313" key="1">
    <source>
        <dbReference type="EMBL" id="KAK8602565.1"/>
    </source>
</evidence>
<organism evidence="1 2">
    <name type="scientific">Hibiscus sabdariffa</name>
    <name type="common">roselle</name>
    <dbReference type="NCBI Taxonomy" id="183260"/>
    <lineage>
        <taxon>Eukaryota</taxon>
        <taxon>Viridiplantae</taxon>
        <taxon>Streptophyta</taxon>
        <taxon>Embryophyta</taxon>
        <taxon>Tracheophyta</taxon>
        <taxon>Spermatophyta</taxon>
        <taxon>Magnoliopsida</taxon>
        <taxon>eudicotyledons</taxon>
        <taxon>Gunneridae</taxon>
        <taxon>Pentapetalae</taxon>
        <taxon>rosids</taxon>
        <taxon>malvids</taxon>
        <taxon>Malvales</taxon>
        <taxon>Malvaceae</taxon>
        <taxon>Malvoideae</taxon>
        <taxon>Hibiscus</taxon>
    </lineage>
</organism>
<gene>
    <name evidence="1" type="ORF">V6N12_052371</name>
</gene>
<proteinExistence type="predicted"/>
<dbReference type="EMBL" id="JBBPBM010000001">
    <property type="protein sequence ID" value="KAK8602565.1"/>
    <property type="molecule type" value="Genomic_DNA"/>
</dbReference>
<keyword evidence="2" id="KW-1185">Reference proteome</keyword>
<name>A0ABR2GIQ1_9ROSI</name>
<comment type="caution">
    <text evidence="1">The sequence shown here is derived from an EMBL/GenBank/DDBJ whole genome shotgun (WGS) entry which is preliminary data.</text>
</comment>
<sequence>MSCSSALAFDQIREVMASDHIWGGEFSIELHREGVEEVKYVVFVRIQRVVPRMKQRPFVAERLLEL</sequence>